<comment type="caution">
    <text evidence="1">The sequence shown here is derived from an EMBL/GenBank/DDBJ whole genome shotgun (WGS) entry which is preliminary data.</text>
</comment>
<dbReference type="EMBL" id="BPLR01003560">
    <property type="protein sequence ID" value="GIX85986.1"/>
    <property type="molecule type" value="Genomic_DNA"/>
</dbReference>
<gene>
    <name evidence="1" type="ORF">CEXT_377631</name>
</gene>
<proteinExistence type="predicted"/>
<protein>
    <submittedName>
        <fullName evidence="1">Uncharacterized protein</fullName>
    </submittedName>
</protein>
<evidence type="ECO:0000313" key="2">
    <source>
        <dbReference type="Proteomes" id="UP001054945"/>
    </source>
</evidence>
<sequence>MAPYTRTERYSKGDDLMLEGEEVLSSCSICCCFPNKVQIQEACKLFLKAAHEFKKEREYYKAGSAFVDGAVLKKKLKRNTEAGMHLVEAAKCFKYVRLLS</sequence>
<dbReference type="Gene3D" id="1.25.40.10">
    <property type="entry name" value="Tetratricopeptide repeat domain"/>
    <property type="match status" value="1"/>
</dbReference>
<reference evidence="1 2" key="1">
    <citation type="submission" date="2021-06" db="EMBL/GenBank/DDBJ databases">
        <title>Caerostris extrusa draft genome.</title>
        <authorList>
            <person name="Kono N."/>
            <person name="Arakawa K."/>
        </authorList>
    </citation>
    <scope>NUCLEOTIDE SEQUENCE [LARGE SCALE GENOMIC DNA]</scope>
</reference>
<evidence type="ECO:0000313" key="1">
    <source>
        <dbReference type="EMBL" id="GIX85986.1"/>
    </source>
</evidence>
<organism evidence="1 2">
    <name type="scientific">Caerostris extrusa</name>
    <name type="common">Bark spider</name>
    <name type="synonym">Caerostris bankana</name>
    <dbReference type="NCBI Taxonomy" id="172846"/>
    <lineage>
        <taxon>Eukaryota</taxon>
        <taxon>Metazoa</taxon>
        <taxon>Ecdysozoa</taxon>
        <taxon>Arthropoda</taxon>
        <taxon>Chelicerata</taxon>
        <taxon>Arachnida</taxon>
        <taxon>Araneae</taxon>
        <taxon>Araneomorphae</taxon>
        <taxon>Entelegynae</taxon>
        <taxon>Araneoidea</taxon>
        <taxon>Araneidae</taxon>
        <taxon>Caerostris</taxon>
    </lineage>
</organism>
<keyword evidence="2" id="KW-1185">Reference proteome</keyword>
<dbReference type="Pfam" id="PF14938">
    <property type="entry name" value="SNAP"/>
    <property type="match status" value="1"/>
</dbReference>
<dbReference type="InterPro" id="IPR011990">
    <property type="entry name" value="TPR-like_helical_dom_sf"/>
</dbReference>
<accession>A0AAV4NQ01</accession>
<dbReference type="AlphaFoldDB" id="A0AAV4NQ01"/>
<name>A0AAV4NQ01_CAEEX</name>
<dbReference type="Proteomes" id="UP001054945">
    <property type="component" value="Unassembled WGS sequence"/>
</dbReference>